<dbReference type="PRINTS" id="PR00344">
    <property type="entry name" value="BCTRLSENSOR"/>
</dbReference>
<dbReference type="EC" id="2.7.13.3" evidence="2"/>
<dbReference type="InterPro" id="IPR003594">
    <property type="entry name" value="HATPase_dom"/>
</dbReference>
<dbReference type="EMBL" id="UOFE01000038">
    <property type="protein sequence ID" value="VAW54209.1"/>
    <property type="molecule type" value="Genomic_DNA"/>
</dbReference>
<dbReference type="InterPro" id="IPR036890">
    <property type="entry name" value="HATPase_C_sf"/>
</dbReference>
<dbReference type="PROSITE" id="PS50109">
    <property type="entry name" value="HIS_KIN"/>
    <property type="match status" value="1"/>
</dbReference>
<dbReference type="InterPro" id="IPR004358">
    <property type="entry name" value="Sig_transdc_His_kin-like_C"/>
</dbReference>
<name>A0A3B0WYB7_9ZZZZ</name>
<protein>
    <recommendedName>
        <fullName evidence="2">histidine kinase</fullName>
        <ecNumber evidence="2">2.7.13.3</ecNumber>
    </recommendedName>
</protein>
<dbReference type="AlphaFoldDB" id="A0A3B0WYB7"/>
<comment type="catalytic activity">
    <reaction evidence="1">
        <text>ATP + protein L-histidine = ADP + protein N-phospho-L-histidine.</text>
        <dbReference type="EC" id="2.7.13.3"/>
    </reaction>
</comment>
<dbReference type="GO" id="GO:0000156">
    <property type="term" value="F:phosphorelay response regulator activity"/>
    <property type="evidence" value="ECO:0007669"/>
    <property type="project" value="TreeGrafter"/>
</dbReference>
<dbReference type="PANTHER" id="PTHR42878:SF14">
    <property type="entry name" value="OSMOLARITY TWO-COMPONENT SYSTEM PROTEIN SSK1"/>
    <property type="match status" value="1"/>
</dbReference>
<feature type="domain" description="Histidine kinase" evidence="5">
    <location>
        <begin position="105"/>
        <end position="189"/>
    </location>
</feature>
<evidence type="ECO:0000256" key="1">
    <source>
        <dbReference type="ARBA" id="ARBA00000085"/>
    </source>
</evidence>
<keyword evidence="4" id="KW-0418">Kinase</keyword>
<evidence type="ECO:0000313" key="6">
    <source>
        <dbReference type="EMBL" id="VAW54209.1"/>
    </source>
</evidence>
<dbReference type="GO" id="GO:0030295">
    <property type="term" value="F:protein kinase activator activity"/>
    <property type="evidence" value="ECO:0007669"/>
    <property type="project" value="TreeGrafter"/>
</dbReference>
<dbReference type="PANTHER" id="PTHR42878">
    <property type="entry name" value="TWO-COMPONENT HISTIDINE KINASE"/>
    <property type="match status" value="1"/>
</dbReference>
<evidence type="ECO:0000256" key="4">
    <source>
        <dbReference type="ARBA" id="ARBA00022777"/>
    </source>
</evidence>
<dbReference type="InterPro" id="IPR050351">
    <property type="entry name" value="BphY/WalK/GraS-like"/>
</dbReference>
<evidence type="ECO:0000259" key="5">
    <source>
        <dbReference type="PROSITE" id="PS50109"/>
    </source>
</evidence>
<dbReference type="GO" id="GO:0007234">
    <property type="term" value="P:osmosensory signaling via phosphorelay pathway"/>
    <property type="evidence" value="ECO:0007669"/>
    <property type="project" value="TreeGrafter"/>
</dbReference>
<dbReference type="SUPFAM" id="SSF55874">
    <property type="entry name" value="ATPase domain of HSP90 chaperone/DNA topoisomerase II/histidine kinase"/>
    <property type="match status" value="1"/>
</dbReference>
<keyword evidence="3" id="KW-0808">Transferase</keyword>
<reference evidence="6" key="1">
    <citation type="submission" date="2018-06" db="EMBL/GenBank/DDBJ databases">
        <authorList>
            <person name="Zhirakovskaya E."/>
        </authorList>
    </citation>
    <scope>NUCLEOTIDE SEQUENCE</scope>
</reference>
<proteinExistence type="predicted"/>
<dbReference type="Pfam" id="PF02518">
    <property type="entry name" value="HATPase_c"/>
    <property type="match status" value="1"/>
</dbReference>
<dbReference type="InterPro" id="IPR005467">
    <property type="entry name" value="His_kinase_dom"/>
</dbReference>
<accession>A0A3B0WYB7</accession>
<dbReference type="Gene3D" id="3.30.565.10">
    <property type="entry name" value="Histidine kinase-like ATPase, C-terminal domain"/>
    <property type="match status" value="1"/>
</dbReference>
<evidence type="ECO:0000256" key="2">
    <source>
        <dbReference type="ARBA" id="ARBA00012438"/>
    </source>
</evidence>
<evidence type="ECO:0000256" key="3">
    <source>
        <dbReference type="ARBA" id="ARBA00022679"/>
    </source>
</evidence>
<organism evidence="6">
    <name type="scientific">hydrothermal vent metagenome</name>
    <dbReference type="NCBI Taxonomy" id="652676"/>
    <lineage>
        <taxon>unclassified sequences</taxon>
        <taxon>metagenomes</taxon>
        <taxon>ecological metagenomes</taxon>
    </lineage>
</organism>
<gene>
    <name evidence="6" type="ORF">MNBD_GAMMA05-1551</name>
</gene>
<dbReference type="GO" id="GO:0004673">
    <property type="term" value="F:protein histidine kinase activity"/>
    <property type="evidence" value="ECO:0007669"/>
    <property type="project" value="UniProtKB-EC"/>
</dbReference>
<dbReference type="SMART" id="SM00387">
    <property type="entry name" value="HATPase_c"/>
    <property type="match status" value="1"/>
</dbReference>
<sequence length="194" mass="22100">MKKNYWLQLIEDSGCHAQKMVETLSVYSRLTTHRPPDSQFTLTKPLKQALTNLNDNIKSTSAIIEIRGNWPKYTGCEEQWLMYFSYVIHIALLYQKNDVEHIPNITIQCIQVEKMLRISIEDNGIGVKENLLDIITIPFKRMQSDKDFPGIGMGLSYCEHIAELHGGELKIGLSSQGGLAVIYAEKLLRKSCLN</sequence>